<dbReference type="HOGENOM" id="CLU_006462_7_2_1"/>
<dbReference type="EC" id="3.2.1.1" evidence="4"/>
<evidence type="ECO:0000256" key="18">
    <source>
        <dbReference type="SAM" id="SignalP"/>
    </source>
</evidence>
<dbReference type="Proteomes" id="UP000006352">
    <property type="component" value="Unassembled WGS sequence"/>
</dbReference>
<evidence type="ECO:0000256" key="13">
    <source>
        <dbReference type="PIRSR" id="PIRSR001024-1"/>
    </source>
</evidence>
<dbReference type="InterPro" id="IPR017853">
    <property type="entry name" value="GH"/>
</dbReference>
<dbReference type="InterPro" id="IPR013777">
    <property type="entry name" value="A-amylase-like"/>
</dbReference>
<dbReference type="PANTHER" id="PTHR10357">
    <property type="entry name" value="ALPHA-AMYLASE FAMILY MEMBER"/>
    <property type="match status" value="1"/>
</dbReference>
<dbReference type="Pfam" id="PF00128">
    <property type="entry name" value="Alpha-amylase"/>
    <property type="match status" value="1"/>
</dbReference>
<dbReference type="GO" id="GO:0016052">
    <property type="term" value="P:carbohydrate catabolic process"/>
    <property type="evidence" value="ECO:0007669"/>
    <property type="project" value="InterPro"/>
</dbReference>
<feature type="disulfide bond" evidence="16">
    <location>
        <begin position="46"/>
        <end position="54"/>
    </location>
</feature>
<dbReference type="GO" id="GO:0004556">
    <property type="term" value="F:alpha-amylase activity"/>
    <property type="evidence" value="ECO:0007669"/>
    <property type="project" value="UniProtKB-EC"/>
</dbReference>
<evidence type="ECO:0000256" key="8">
    <source>
        <dbReference type="ARBA" id="ARBA00022837"/>
    </source>
</evidence>
<evidence type="ECO:0000256" key="10">
    <source>
        <dbReference type="ARBA" id="ARBA00023180"/>
    </source>
</evidence>
<keyword evidence="5 15" id="KW-0479">Metal-binding</keyword>
<dbReference type="InterPro" id="IPR015340">
    <property type="entry name" value="A_amylase_C_dom"/>
</dbReference>
<feature type="active site" description="Nucleophile" evidence="13">
    <location>
        <position position="220"/>
    </location>
</feature>
<gene>
    <name evidence="20" type="ORF">FIBRA_02579</name>
</gene>
<evidence type="ECO:0000256" key="7">
    <source>
        <dbReference type="ARBA" id="ARBA00022801"/>
    </source>
</evidence>
<dbReference type="STRING" id="599839.J4GMZ6"/>
<sequence length="527" mass="57811">MLLSLLVCATFVIPTLCASAQNWQKRSIYQLVTDRFATTDGSAPSCDTSERRYCNGTWKGIINKLDYIQRMGFDAVWISPIVANLEGPTGDGEAYHGYWTVDHNTLNAHFGSESDLKQLSTALHARGMYLMIDVVVNHMAASSIPPNYTAFEPFDQQSDFHPFCWITDYSNQTNVEQCWLGDQNVPLADMDTEDEDIVNFFYSWIQTLVNSYGADGVRIDTVKHVRKDFWPDFAQASGVFSLGEVLDGDIQYVSQYTQVLDSILDYPAFYPLIRAFTNTTGDLSQLASTVEAEQSAYKHGVFMTGAFLENADNPRFQSFQTDQALVMNAMTWPFVGDGIPILYYGQEQGYTGGNDPANREALWLSGYEENKPLVVHVRTLNAARKAAIKANGQFIDTTLKFLSATKSSLAISKSPMLTLLSNGGSTSTPSWNVPDAGYAPNEELIDVVSCMVINANKEGGVSVQGSKGMPQVILPVSIFSKSFCTTLKGDASTSLSSAQGASSAAGPLRKRTPSWQLLVTLLAALLL</sequence>
<dbReference type="AlphaFoldDB" id="J4GMZ6"/>
<comment type="catalytic activity">
    <reaction evidence="1">
        <text>Endohydrolysis of (1-&gt;4)-alpha-D-glucosidic linkages in polysaccharides containing three or more (1-&gt;4)-alpha-linked D-glucose units.</text>
        <dbReference type="EC" id="3.2.1.1"/>
    </reaction>
</comment>
<dbReference type="PANTHER" id="PTHR10357:SF215">
    <property type="entry name" value="ALPHA-AMYLASE 1"/>
    <property type="match status" value="1"/>
</dbReference>
<dbReference type="GO" id="GO:0005509">
    <property type="term" value="F:calcium ion binding"/>
    <property type="evidence" value="ECO:0007669"/>
    <property type="project" value="InterPro"/>
</dbReference>
<evidence type="ECO:0000256" key="5">
    <source>
        <dbReference type="ARBA" id="ARBA00022723"/>
    </source>
</evidence>
<evidence type="ECO:0000313" key="20">
    <source>
        <dbReference type="EMBL" id="CCM00545.1"/>
    </source>
</evidence>
<evidence type="ECO:0000256" key="14">
    <source>
        <dbReference type="PIRSR" id="PIRSR001024-2"/>
    </source>
</evidence>
<dbReference type="EMBL" id="HE796988">
    <property type="protein sequence ID" value="CCM00545.1"/>
    <property type="molecule type" value="Genomic_DNA"/>
</dbReference>
<feature type="disulfide bond" evidence="16">
    <location>
        <begin position="450"/>
        <end position="484"/>
    </location>
</feature>
<feature type="binding site" evidence="15">
    <location>
        <position position="220"/>
    </location>
    <ligand>
        <name>Ca(2+)</name>
        <dbReference type="ChEBI" id="CHEBI:29108"/>
        <label>2</label>
    </ligand>
</feature>
<keyword evidence="6 18" id="KW-0732">Signal</keyword>
<feature type="binding site" evidence="17">
    <location>
        <position position="359"/>
    </location>
    <ligand>
        <name>substrate</name>
    </ligand>
</feature>
<dbReference type="Pfam" id="PF09260">
    <property type="entry name" value="A_amylase_dom_C"/>
    <property type="match status" value="1"/>
</dbReference>
<keyword evidence="12" id="KW-0326">Glycosidase</keyword>
<evidence type="ECO:0000256" key="4">
    <source>
        <dbReference type="ARBA" id="ARBA00012595"/>
    </source>
</evidence>
<feature type="chain" id="PRO_5003778104" description="alpha-amylase" evidence="18">
    <location>
        <begin position="21"/>
        <end position="527"/>
    </location>
</feature>
<evidence type="ECO:0000256" key="15">
    <source>
        <dbReference type="PIRSR" id="PIRSR001024-3"/>
    </source>
</evidence>
<comment type="cofactor">
    <cofactor evidence="2">
        <name>Ca(2+)</name>
        <dbReference type="ChEBI" id="CHEBI:29108"/>
    </cofactor>
</comment>
<feature type="binding site" evidence="15">
    <location>
        <position position="176"/>
    </location>
    <ligand>
        <name>Ca(2+)</name>
        <dbReference type="ChEBI" id="CHEBI:29108"/>
        <label>1</label>
    </ligand>
</feature>
<dbReference type="Gene3D" id="3.20.20.80">
    <property type="entry name" value="Glycosidases"/>
    <property type="match status" value="1"/>
</dbReference>
<dbReference type="GeneID" id="24095456"/>
<keyword evidence="11" id="KW-0119">Carbohydrate metabolism</keyword>
<keyword evidence="10" id="KW-0325">Glycoprotein</keyword>
<organism evidence="20 21">
    <name type="scientific">Fibroporia radiculosa</name>
    <dbReference type="NCBI Taxonomy" id="599839"/>
    <lineage>
        <taxon>Eukaryota</taxon>
        <taxon>Fungi</taxon>
        <taxon>Dikarya</taxon>
        <taxon>Basidiomycota</taxon>
        <taxon>Agaricomycotina</taxon>
        <taxon>Agaricomycetes</taxon>
        <taxon>Polyporales</taxon>
        <taxon>Fibroporiaceae</taxon>
        <taxon>Fibroporia</taxon>
    </lineage>
</organism>
<feature type="binding site" evidence="15">
    <location>
        <position position="244"/>
    </location>
    <ligand>
        <name>Ca(2+)</name>
        <dbReference type="ChEBI" id="CHEBI:29108"/>
        <label>2</label>
    </ligand>
</feature>
<dbReference type="Gene3D" id="2.60.40.1180">
    <property type="entry name" value="Golgi alpha-mannosidase II"/>
    <property type="match status" value="1"/>
</dbReference>
<dbReference type="RefSeq" id="XP_012179828.1">
    <property type="nucleotide sequence ID" value="XM_012324438.1"/>
</dbReference>
<dbReference type="SUPFAM" id="SSF51445">
    <property type="entry name" value="(Trans)glycosidases"/>
    <property type="match status" value="1"/>
</dbReference>
<keyword evidence="9 16" id="KW-1015">Disulfide bond</keyword>
<reference evidence="20 21" key="1">
    <citation type="journal article" date="2012" name="Appl. Environ. Microbiol.">
        <title>Short-read sequencing for genomic analysis of the brown rot fungus Fibroporia radiculosa.</title>
        <authorList>
            <person name="Tang J.D."/>
            <person name="Perkins A.D."/>
            <person name="Sonstegard T.S."/>
            <person name="Schroeder S.G."/>
            <person name="Burgess S.C."/>
            <person name="Diehl S.V."/>
        </authorList>
    </citation>
    <scope>NUCLEOTIDE SEQUENCE [LARGE SCALE GENOMIC DNA]</scope>
    <source>
        <strain evidence="20 21">TFFH 294</strain>
    </source>
</reference>
<name>J4GMZ6_9APHY</name>
<feature type="binding site" evidence="15">
    <location>
        <position position="224"/>
    </location>
    <ligand>
        <name>Ca(2+)</name>
        <dbReference type="ChEBI" id="CHEBI:29108"/>
        <label>1</label>
    </ligand>
</feature>
<evidence type="ECO:0000256" key="16">
    <source>
        <dbReference type="PIRSR" id="PIRSR001024-4"/>
    </source>
</evidence>
<feature type="binding site" evidence="17">
    <location>
        <position position="312"/>
    </location>
    <ligand>
        <name>substrate</name>
    </ligand>
</feature>
<feature type="active site" description="Proton donor" evidence="13">
    <location>
        <position position="244"/>
    </location>
</feature>
<dbReference type="SUPFAM" id="SSF51011">
    <property type="entry name" value="Glycosyl hydrolase domain"/>
    <property type="match status" value="1"/>
</dbReference>
<dbReference type="FunFam" id="3.20.20.80:FF:000120">
    <property type="entry name" value="Alpha-amylase A"/>
    <property type="match status" value="1"/>
</dbReference>
<dbReference type="CDD" id="cd11319">
    <property type="entry name" value="AmyAc_euk_AmyA"/>
    <property type="match status" value="1"/>
</dbReference>
<keyword evidence="8 15" id="KW-0106">Calcium</keyword>
<evidence type="ECO:0000256" key="9">
    <source>
        <dbReference type="ARBA" id="ARBA00023157"/>
    </source>
</evidence>
<comment type="similarity">
    <text evidence="3">Belongs to the glycosyl hydrolase 13 family.</text>
</comment>
<evidence type="ECO:0000256" key="1">
    <source>
        <dbReference type="ARBA" id="ARBA00000548"/>
    </source>
</evidence>
<keyword evidence="21" id="KW-1185">Reference proteome</keyword>
<feature type="binding site" evidence="17">
    <location>
        <position position="99"/>
    </location>
    <ligand>
        <name>substrate</name>
    </ligand>
</feature>
<accession>J4GMZ6</accession>
<dbReference type="OrthoDB" id="204980at2759"/>
<feature type="disulfide bond" evidence="16">
    <location>
        <begin position="164"/>
        <end position="178"/>
    </location>
</feature>
<dbReference type="InterPro" id="IPR013780">
    <property type="entry name" value="Glyco_hydro_b"/>
</dbReference>
<keyword evidence="7" id="KW-0378">Hydrolase</keyword>
<feature type="binding site" evidence="17">
    <location>
        <position position="218"/>
    </location>
    <ligand>
        <name>substrate</name>
    </ligand>
</feature>
<evidence type="ECO:0000256" key="11">
    <source>
        <dbReference type="ARBA" id="ARBA00023277"/>
    </source>
</evidence>
<evidence type="ECO:0000256" key="6">
    <source>
        <dbReference type="ARBA" id="ARBA00022729"/>
    </source>
</evidence>
<evidence type="ECO:0000259" key="19">
    <source>
        <dbReference type="SMART" id="SM00642"/>
    </source>
</evidence>
<feature type="binding site" evidence="17">
    <location>
        <position position="138"/>
    </location>
    <ligand>
        <name>substrate</name>
    </ligand>
</feature>
<feature type="binding site" evidence="15">
    <location>
        <position position="189"/>
    </location>
    <ligand>
        <name>Ca(2+)</name>
        <dbReference type="ChEBI" id="CHEBI:29108"/>
        <label>1</label>
    </ligand>
</feature>
<evidence type="ECO:0000313" key="21">
    <source>
        <dbReference type="Proteomes" id="UP000006352"/>
    </source>
</evidence>
<proteinExistence type="inferred from homology"/>
<evidence type="ECO:0000256" key="12">
    <source>
        <dbReference type="ARBA" id="ARBA00023295"/>
    </source>
</evidence>
<dbReference type="FunCoup" id="J4GMZ6">
    <property type="interactions" value="102"/>
</dbReference>
<dbReference type="PIRSF" id="PIRSF001024">
    <property type="entry name" value="Alph-amyl_fung"/>
    <property type="match status" value="1"/>
</dbReference>
<evidence type="ECO:0000256" key="2">
    <source>
        <dbReference type="ARBA" id="ARBA00001913"/>
    </source>
</evidence>
<feature type="domain" description="Glycosyl hydrolase family 13 catalytic" evidence="19">
    <location>
        <begin position="30"/>
        <end position="384"/>
    </location>
</feature>
<protein>
    <recommendedName>
        <fullName evidence="4">alpha-amylase</fullName>
        <ecNumber evidence="4">3.2.1.1</ecNumber>
    </recommendedName>
</protein>
<evidence type="ECO:0000256" key="3">
    <source>
        <dbReference type="ARBA" id="ARBA00008061"/>
    </source>
</evidence>
<feature type="binding site" evidence="15">
    <location>
        <position position="137"/>
    </location>
    <ligand>
        <name>Ca(2+)</name>
        <dbReference type="ChEBI" id="CHEBI:29108"/>
        <label>1</label>
    </ligand>
</feature>
<evidence type="ECO:0000256" key="17">
    <source>
        <dbReference type="PIRSR" id="PIRSR001024-5"/>
    </source>
</evidence>
<dbReference type="SMART" id="SM00642">
    <property type="entry name" value="Aamy"/>
    <property type="match status" value="1"/>
</dbReference>
<feature type="binding site" evidence="17">
    <location>
        <position position="248"/>
    </location>
    <ligand>
        <name>substrate</name>
    </ligand>
</feature>
<dbReference type="InterPro" id="IPR006047">
    <property type="entry name" value="GH13_cat_dom"/>
</dbReference>
<dbReference type="InParanoid" id="J4GMZ6"/>
<feature type="site" description="Transition state stabilizer" evidence="14">
    <location>
        <position position="312"/>
    </location>
</feature>
<feature type="signal peptide" evidence="18">
    <location>
        <begin position="1"/>
        <end position="20"/>
    </location>
</feature>